<protein>
    <submittedName>
        <fullName evidence="2">Uncharacterized protein</fullName>
    </submittedName>
</protein>
<reference evidence="2 3" key="1">
    <citation type="submission" date="2016-07" db="EMBL/GenBank/DDBJ databases">
        <title>Pervasive Adenine N6-methylation of Active Genes in Fungi.</title>
        <authorList>
            <consortium name="DOE Joint Genome Institute"/>
            <person name="Mondo S.J."/>
            <person name="Dannebaum R.O."/>
            <person name="Kuo R.C."/>
            <person name="Labutti K."/>
            <person name="Haridas S."/>
            <person name="Kuo A."/>
            <person name="Salamov A."/>
            <person name="Ahrendt S.R."/>
            <person name="Lipzen A."/>
            <person name="Sullivan W."/>
            <person name="Andreopoulos W.B."/>
            <person name="Clum A."/>
            <person name="Lindquist E."/>
            <person name="Daum C."/>
            <person name="Ramamoorthy G.K."/>
            <person name="Gryganskyi A."/>
            <person name="Culley D."/>
            <person name="Magnuson J.K."/>
            <person name="James T.Y."/>
            <person name="O'Malley M.A."/>
            <person name="Stajich J.E."/>
            <person name="Spatafora J.W."/>
            <person name="Visel A."/>
            <person name="Grigoriev I.V."/>
        </authorList>
    </citation>
    <scope>NUCLEOTIDE SEQUENCE [LARGE SCALE GENOMIC DNA]</scope>
    <source>
        <strain evidence="2 3">CBS 115471</strain>
    </source>
</reference>
<keyword evidence="3" id="KW-1185">Reference proteome</keyword>
<accession>A0A1Y2AAU0</accession>
<dbReference type="AlphaFoldDB" id="A0A1Y2AAU0"/>
<organism evidence="2 3">
    <name type="scientific">Clohesyomyces aquaticus</name>
    <dbReference type="NCBI Taxonomy" id="1231657"/>
    <lineage>
        <taxon>Eukaryota</taxon>
        <taxon>Fungi</taxon>
        <taxon>Dikarya</taxon>
        <taxon>Ascomycota</taxon>
        <taxon>Pezizomycotina</taxon>
        <taxon>Dothideomycetes</taxon>
        <taxon>Pleosporomycetidae</taxon>
        <taxon>Pleosporales</taxon>
        <taxon>Lindgomycetaceae</taxon>
        <taxon>Clohesyomyces</taxon>
    </lineage>
</organism>
<evidence type="ECO:0000256" key="1">
    <source>
        <dbReference type="SAM" id="MobiDB-lite"/>
    </source>
</evidence>
<evidence type="ECO:0000313" key="2">
    <source>
        <dbReference type="EMBL" id="ORY19115.1"/>
    </source>
</evidence>
<sequence>MPIPCISVYQPLQGFPLSSPLLSSQRHLLCHIPSALQFPSTPNIRRCLPRSAMRLLSHVLGLKNKRKKKENSGDDKNMSPDPVTGKREGKVEEVSAVGGNGISTLNPEANMFVPKGNSATSAAKEIGGTQVEEENEDEFYQSVNWDLDRVPVGPWEEYTAERKRKLKCGLREGAEV</sequence>
<evidence type="ECO:0000313" key="3">
    <source>
        <dbReference type="Proteomes" id="UP000193144"/>
    </source>
</evidence>
<proteinExistence type="predicted"/>
<name>A0A1Y2AAU0_9PLEO</name>
<comment type="caution">
    <text evidence="2">The sequence shown here is derived from an EMBL/GenBank/DDBJ whole genome shotgun (WGS) entry which is preliminary data.</text>
</comment>
<dbReference type="EMBL" id="MCFA01000003">
    <property type="protein sequence ID" value="ORY19115.1"/>
    <property type="molecule type" value="Genomic_DNA"/>
</dbReference>
<dbReference type="Proteomes" id="UP000193144">
    <property type="component" value="Unassembled WGS sequence"/>
</dbReference>
<feature type="compositionally biased region" description="Basic and acidic residues" evidence="1">
    <location>
        <begin position="70"/>
        <end position="91"/>
    </location>
</feature>
<feature type="region of interest" description="Disordered" evidence="1">
    <location>
        <begin position="63"/>
        <end position="91"/>
    </location>
</feature>
<gene>
    <name evidence="2" type="ORF">BCR34DRAFT_609750</name>
</gene>